<dbReference type="AlphaFoldDB" id="A0A8D7ZVR0"/>
<dbReference type="EMBL" id="HBUE01004815">
    <property type="protein sequence ID" value="CAG6445449.1"/>
    <property type="molecule type" value="Transcribed_RNA"/>
</dbReference>
<evidence type="ECO:0000313" key="2">
    <source>
        <dbReference type="EMBL" id="CAG6445449.1"/>
    </source>
</evidence>
<evidence type="ECO:0000256" key="1">
    <source>
        <dbReference type="SAM" id="MobiDB-lite"/>
    </source>
</evidence>
<sequence length="115" mass="12922">MRTIRPGSLVTVRTRATRTTTTGSLLHLRRRRLPTAAMARSTETRPTRTLRKKSSPRSEVVHGAKPIEDVRGDRAESVAVAKPKWTIRVGPVRTTTSATSAVRNRSARQKPWWLI</sequence>
<accession>A0A8D7ZVR0</accession>
<proteinExistence type="predicted"/>
<reference evidence="2" key="1">
    <citation type="submission" date="2021-05" db="EMBL/GenBank/DDBJ databases">
        <authorList>
            <person name="Alioto T."/>
            <person name="Alioto T."/>
            <person name="Gomez Garrido J."/>
        </authorList>
    </citation>
    <scope>NUCLEOTIDE SEQUENCE</scope>
</reference>
<name>A0A8D7ZVR0_CULPI</name>
<feature type="region of interest" description="Disordered" evidence="1">
    <location>
        <begin position="36"/>
        <end position="68"/>
    </location>
</feature>
<feature type="compositionally biased region" description="Basic and acidic residues" evidence="1">
    <location>
        <begin position="59"/>
        <end position="68"/>
    </location>
</feature>
<protein>
    <submittedName>
        <fullName evidence="2">(northern house mosquito) hypothetical protein</fullName>
    </submittedName>
</protein>
<organism evidence="2">
    <name type="scientific">Culex pipiens</name>
    <name type="common">House mosquito</name>
    <dbReference type="NCBI Taxonomy" id="7175"/>
    <lineage>
        <taxon>Eukaryota</taxon>
        <taxon>Metazoa</taxon>
        <taxon>Ecdysozoa</taxon>
        <taxon>Arthropoda</taxon>
        <taxon>Hexapoda</taxon>
        <taxon>Insecta</taxon>
        <taxon>Pterygota</taxon>
        <taxon>Neoptera</taxon>
        <taxon>Endopterygota</taxon>
        <taxon>Diptera</taxon>
        <taxon>Nematocera</taxon>
        <taxon>Culicoidea</taxon>
        <taxon>Culicidae</taxon>
        <taxon>Culicinae</taxon>
        <taxon>Culicini</taxon>
        <taxon>Culex</taxon>
        <taxon>Culex</taxon>
    </lineage>
</organism>